<evidence type="ECO:0000256" key="1">
    <source>
        <dbReference type="ARBA" id="ARBA00005005"/>
    </source>
</evidence>
<dbReference type="SUPFAM" id="SSF52096">
    <property type="entry name" value="ClpP/crotonase"/>
    <property type="match status" value="1"/>
</dbReference>
<keyword evidence="4" id="KW-0443">Lipid metabolism</keyword>
<evidence type="ECO:0000256" key="3">
    <source>
        <dbReference type="ARBA" id="ARBA00022832"/>
    </source>
</evidence>
<organism evidence="6 7">
    <name type="scientific">Lacimonas salitolerans</name>
    <dbReference type="NCBI Taxonomy" id="1323750"/>
    <lineage>
        <taxon>Bacteria</taxon>
        <taxon>Pseudomonadati</taxon>
        <taxon>Pseudomonadota</taxon>
        <taxon>Alphaproteobacteria</taxon>
        <taxon>Rhodobacterales</taxon>
        <taxon>Paracoccaceae</taxon>
        <taxon>Lacimonas</taxon>
    </lineage>
</organism>
<dbReference type="RefSeq" id="WP_379915652.1">
    <property type="nucleotide sequence ID" value="NZ_JBHUDD010000057.1"/>
</dbReference>
<reference evidence="7" key="1">
    <citation type="journal article" date="2019" name="Int. J. Syst. Evol. Microbiol.">
        <title>The Global Catalogue of Microorganisms (GCM) 10K type strain sequencing project: providing services to taxonomists for standard genome sequencing and annotation.</title>
        <authorList>
            <consortium name="The Broad Institute Genomics Platform"/>
            <consortium name="The Broad Institute Genome Sequencing Center for Infectious Disease"/>
            <person name="Wu L."/>
            <person name="Ma J."/>
        </authorList>
    </citation>
    <scope>NUCLEOTIDE SEQUENCE [LARGE SCALE GENOMIC DNA]</scope>
    <source>
        <strain evidence="7">CGMCC 1.12477</strain>
    </source>
</reference>
<dbReference type="PANTHER" id="PTHR43149">
    <property type="entry name" value="ENOYL-COA HYDRATASE"/>
    <property type="match status" value="1"/>
</dbReference>
<dbReference type="Proteomes" id="UP001597186">
    <property type="component" value="Unassembled WGS sequence"/>
</dbReference>
<protein>
    <submittedName>
        <fullName evidence="6">Crotonase/enoyl-CoA hydratase family protein</fullName>
    </submittedName>
</protein>
<keyword evidence="5" id="KW-0413">Isomerase</keyword>
<dbReference type="Gene3D" id="3.90.226.10">
    <property type="entry name" value="2-enoyl-CoA Hydratase, Chain A, domain 1"/>
    <property type="match status" value="1"/>
</dbReference>
<dbReference type="CDD" id="cd06558">
    <property type="entry name" value="crotonase-like"/>
    <property type="match status" value="1"/>
</dbReference>
<evidence type="ECO:0000256" key="2">
    <source>
        <dbReference type="ARBA" id="ARBA00005254"/>
    </source>
</evidence>
<comment type="similarity">
    <text evidence="2">Belongs to the enoyl-CoA hydratase/isomerase family.</text>
</comment>
<dbReference type="InterPro" id="IPR045002">
    <property type="entry name" value="Ech1-like"/>
</dbReference>
<name>A0ABW4EF80_9RHOB</name>
<evidence type="ECO:0000313" key="7">
    <source>
        <dbReference type="Proteomes" id="UP001597186"/>
    </source>
</evidence>
<dbReference type="Gene3D" id="1.10.12.10">
    <property type="entry name" value="Lyase 2-enoyl-coa Hydratase, Chain A, domain 2"/>
    <property type="match status" value="1"/>
</dbReference>
<keyword evidence="3" id="KW-0276">Fatty acid metabolism</keyword>
<dbReference type="EMBL" id="JBHUDD010000057">
    <property type="protein sequence ID" value="MFD1509970.1"/>
    <property type="molecule type" value="Genomic_DNA"/>
</dbReference>
<dbReference type="PANTHER" id="PTHR43149:SF1">
    <property type="entry name" value="DELTA(3,5)-DELTA(2,4)-DIENOYL-COA ISOMERASE, MITOCHONDRIAL"/>
    <property type="match status" value="1"/>
</dbReference>
<sequence length="262" mass="27922">MSRVTTEIKDHIAHVTLTRGDKMNAVDPDMAEAIVAAGTALIDNTDIRAVVLSGEGRGFCAGLDVASFAKFAAQDPVERVMPRTHGDSNLMQEVCMVWRKVPVPVIAAMQGVAYGAGLQLAMGACIRIAHPETKLAIMEAKWGLVPDMGGMVIWPHLLRSDVLRLLTYTAEPLTAAEGQGMGLVTRLSDTPLEDARVLAQVIAGKSPSGTRAAKRLIDVAESGADAATVLYEESREQAELIGKPHQMEIIAANMQGRAPNFG</sequence>
<proteinExistence type="inferred from homology"/>
<dbReference type="Pfam" id="PF00378">
    <property type="entry name" value="ECH_1"/>
    <property type="match status" value="1"/>
</dbReference>
<accession>A0ABW4EF80</accession>
<dbReference type="InterPro" id="IPR014748">
    <property type="entry name" value="Enoyl-CoA_hydra_C"/>
</dbReference>
<evidence type="ECO:0000256" key="4">
    <source>
        <dbReference type="ARBA" id="ARBA00023098"/>
    </source>
</evidence>
<dbReference type="NCBIfam" id="NF005699">
    <property type="entry name" value="PRK07509.1"/>
    <property type="match status" value="1"/>
</dbReference>
<keyword evidence="7" id="KW-1185">Reference proteome</keyword>
<dbReference type="InterPro" id="IPR001753">
    <property type="entry name" value="Enoyl-CoA_hydra/iso"/>
</dbReference>
<comment type="pathway">
    <text evidence="1">Lipid metabolism; fatty acid beta-oxidation.</text>
</comment>
<evidence type="ECO:0000256" key="5">
    <source>
        <dbReference type="ARBA" id="ARBA00023235"/>
    </source>
</evidence>
<dbReference type="InterPro" id="IPR029045">
    <property type="entry name" value="ClpP/crotonase-like_dom_sf"/>
</dbReference>
<evidence type="ECO:0000313" key="6">
    <source>
        <dbReference type="EMBL" id="MFD1509970.1"/>
    </source>
</evidence>
<comment type="caution">
    <text evidence="6">The sequence shown here is derived from an EMBL/GenBank/DDBJ whole genome shotgun (WGS) entry which is preliminary data.</text>
</comment>
<gene>
    <name evidence="6" type="ORF">ACFTOW_11205</name>
</gene>